<dbReference type="AlphaFoldDB" id="A0A494VVF0"/>
<organism evidence="1 2">
    <name type="scientific">Mucilaginibacter celer</name>
    <dbReference type="NCBI Taxonomy" id="2305508"/>
    <lineage>
        <taxon>Bacteria</taxon>
        <taxon>Pseudomonadati</taxon>
        <taxon>Bacteroidota</taxon>
        <taxon>Sphingobacteriia</taxon>
        <taxon>Sphingobacteriales</taxon>
        <taxon>Sphingobacteriaceae</taxon>
        <taxon>Mucilaginibacter</taxon>
    </lineage>
</organism>
<gene>
    <name evidence="1" type="ORF">HYN43_006525</name>
</gene>
<evidence type="ECO:0000313" key="2">
    <source>
        <dbReference type="Proteomes" id="UP000270046"/>
    </source>
</evidence>
<dbReference type="PANTHER" id="PTHR21525">
    <property type="entry name" value="MOTILE SPERM PROTEIN"/>
    <property type="match status" value="1"/>
</dbReference>
<dbReference type="PANTHER" id="PTHR21525:SF9">
    <property type="entry name" value="CHANNEL_COLICIN DOMAIN-CONTAINING PROTEIN"/>
    <property type="match status" value="1"/>
</dbReference>
<dbReference type="KEGG" id="muh:HYN43_006525"/>
<dbReference type="EMBL" id="CP032869">
    <property type="protein sequence ID" value="AYL94972.1"/>
    <property type="molecule type" value="Genomic_DNA"/>
</dbReference>
<name>A0A494VVF0_9SPHI</name>
<reference evidence="1 2" key="1">
    <citation type="submission" date="2018-10" db="EMBL/GenBank/DDBJ databases">
        <title>Genome sequencing of Mucilaginibacter sp. HYN0043.</title>
        <authorList>
            <person name="Kim M."/>
            <person name="Yi H."/>
        </authorList>
    </citation>
    <scope>NUCLEOTIDE SEQUENCE [LARGE SCALE GENOMIC DNA]</scope>
    <source>
        <strain evidence="1 2">HYN0043</strain>
    </source>
</reference>
<evidence type="ECO:0000313" key="1">
    <source>
        <dbReference type="EMBL" id="AYL94972.1"/>
    </source>
</evidence>
<dbReference type="Proteomes" id="UP000270046">
    <property type="component" value="Chromosome"/>
</dbReference>
<protein>
    <submittedName>
        <fullName evidence="1">DUF4280 domain-containing protein</fullName>
    </submittedName>
</protein>
<dbReference type="CDD" id="cd20738">
    <property type="entry name" value="PoNe_DUF4280"/>
    <property type="match status" value="1"/>
</dbReference>
<proteinExistence type="predicted"/>
<dbReference type="InterPro" id="IPR025460">
    <property type="entry name" value="DUF4280"/>
</dbReference>
<dbReference type="Pfam" id="PF14107">
    <property type="entry name" value="DUF4280"/>
    <property type="match status" value="1"/>
</dbReference>
<dbReference type="RefSeq" id="WP_119408677.1">
    <property type="nucleotide sequence ID" value="NZ_CP032869.1"/>
</dbReference>
<accession>A0A494VVF0</accession>
<keyword evidence="2" id="KW-1185">Reference proteome</keyword>
<sequence length="456" mass="48025">MSKKYIPNNSCLKCDKGSAPVRLKVTHHNNTKIYGEFLASEADMVPGENILPMGRCSVTGGACKFDPVYWDKTNKGVKVNGYKLLFEDANLLCKQGGKISVDFNAPEGGSLASTLVTGAGAGTFNYGSYSNTLDILQRGTIYDVENGKLSLVRPNSPTDYRRHGNYGEMKDNVYHRQEGFRDVRSEHPTIDIDKPTASGIDGAYARNSGYKVTDGKYNTASLQNTTTGRELSERWTRNHIDNNGAINPADEAGVRLANTDGSLNREVIRVRPDGSMQSETINSNGFKATRGQSEALEIRTSRAGSFMNGVRSSMRNSRALTALSESNFSQAVRGSRFATGANDGLFRASQFIARTPALSVAGKVAGRGLIVVGIAMDALSIYSAYEEEGGFGKKTKEAVGSAAGGLAGGIAGAEIGALIGTAICPGIGTVVGGVVGGIIGGLAGSGIGKSIAGWFS</sequence>
<dbReference type="OrthoDB" id="619618at2"/>